<dbReference type="InterPro" id="IPR018710">
    <property type="entry name" value="DUF2232"/>
</dbReference>
<dbReference type="PANTHER" id="PTHR41324">
    <property type="entry name" value="MEMBRANE PROTEIN-RELATED"/>
    <property type="match status" value="1"/>
</dbReference>
<protein>
    <submittedName>
        <fullName evidence="2">Uncharacterized protein</fullName>
    </submittedName>
</protein>
<name>A0ABQ0C540_9PROT</name>
<feature type="transmembrane region" description="Helical" evidence="1">
    <location>
        <begin position="246"/>
        <end position="265"/>
    </location>
</feature>
<keyword evidence="3" id="KW-1185">Reference proteome</keyword>
<keyword evidence="1" id="KW-1133">Transmembrane helix</keyword>
<feature type="transmembrane region" description="Helical" evidence="1">
    <location>
        <begin position="102"/>
        <end position="125"/>
    </location>
</feature>
<feature type="transmembrane region" description="Helical" evidence="1">
    <location>
        <begin position="75"/>
        <end position="96"/>
    </location>
</feature>
<dbReference type="Pfam" id="PF09991">
    <property type="entry name" value="DUF2232"/>
    <property type="match status" value="1"/>
</dbReference>
<keyword evidence="1" id="KW-0812">Transmembrane</keyword>
<reference evidence="2 3" key="2">
    <citation type="submission" date="2024-09" db="EMBL/GenBank/DDBJ databases">
        <title>Draft genome sequence of Candidatus Magnetaquicoccaceae bacterium FCR-1.</title>
        <authorList>
            <person name="Shimoshige H."/>
            <person name="Shimamura S."/>
            <person name="Taoka A."/>
            <person name="Kobayashi H."/>
            <person name="Maekawa T."/>
        </authorList>
    </citation>
    <scope>NUCLEOTIDE SEQUENCE [LARGE SCALE GENOMIC DNA]</scope>
    <source>
        <strain evidence="2 3">FCR-1</strain>
    </source>
</reference>
<evidence type="ECO:0000313" key="3">
    <source>
        <dbReference type="Proteomes" id="UP001628193"/>
    </source>
</evidence>
<keyword evidence="1" id="KW-0472">Membrane</keyword>
<dbReference type="PANTHER" id="PTHR41324:SF1">
    <property type="entry name" value="DUF2232 DOMAIN-CONTAINING PROTEIN"/>
    <property type="match status" value="1"/>
</dbReference>
<gene>
    <name evidence="2" type="ORF">SIID45300_00301</name>
</gene>
<comment type="caution">
    <text evidence="2">The sequence shown here is derived from an EMBL/GenBank/DDBJ whole genome shotgun (WGS) entry which is preliminary data.</text>
</comment>
<dbReference type="EMBL" id="BAAFGK010000001">
    <property type="protein sequence ID" value="GAB0056002.1"/>
    <property type="molecule type" value="Genomic_DNA"/>
</dbReference>
<feature type="transmembrane region" description="Helical" evidence="1">
    <location>
        <begin position="12"/>
        <end position="33"/>
    </location>
</feature>
<dbReference type="RefSeq" id="WP_420903714.1">
    <property type="nucleotide sequence ID" value="NZ_BAAFGK010000001.1"/>
</dbReference>
<evidence type="ECO:0000313" key="2">
    <source>
        <dbReference type="EMBL" id="GAB0056002.1"/>
    </source>
</evidence>
<proteinExistence type="predicted"/>
<dbReference type="Proteomes" id="UP001628193">
    <property type="component" value="Unassembled WGS sequence"/>
</dbReference>
<accession>A0ABQ0C540</accession>
<organism evidence="2 3">
    <name type="scientific">Candidatus Magnetaquiglobus chichijimensis</name>
    <dbReference type="NCBI Taxonomy" id="3141448"/>
    <lineage>
        <taxon>Bacteria</taxon>
        <taxon>Pseudomonadati</taxon>
        <taxon>Pseudomonadota</taxon>
        <taxon>Magnetococcia</taxon>
        <taxon>Magnetococcales</taxon>
        <taxon>Candidatus Magnetaquicoccaceae</taxon>
        <taxon>Candidatus Magnetaquiglobus</taxon>
    </lineage>
</organism>
<evidence type="ECO:0000256" key="1">
    <source>
        <dbReference type="SAM" id="Phobius"/>
    </source>
</evidence>
<feature type="transmembrane region" description="Helical" evidence="1">
    <location>
        <begin position="170"/>
        <end position="197"/>
    </location>
</feature>
<sequence>MRPLSWVTNPVFAGTQALVLMILPMGLPVLVPLQIFAPLPVLLTALWGGAQSAWIGATIPVVGAFLLGDGLRFPLTAFLLFFGFPMLAAHLIRAGWRVNQCLASAFLLGMGALLLLFVWSLVMGLDMQAETALQLDGFKNKVLAAIAKEGGNAVVLTEARAVLTPILDMLSLLMPAFVVSGWFLMHVVNLLAARFLVRRWGGEGLFAGEDLTEWRPPFQLVWVVIASGVFAYAAQGFSRQLGANLFLLFTILYFLQGMAIIQAGFRHHAVAGVWRTLFYLALFFWHQVVLFVAAVGLFDIWVDFRKRFFRTSHDGDDSPGSE</sequence>
<reference evidence="2 3" key="1">
    <citation type="submission" date="2024-05" db="EMBL/GenBank/DDBJ databases">
        <authorList>
            <consortium name="Candidatus Magnetaquicoccaceae bacterium FCR-1 genome sequencing consortium"/>
            <person name="Shimoshige H."/>
            <person name="Shimamura S."/>
            <person name="Taoka A."/>
            <person name="Kobayashi H."/>
            <person name="Maekawa T."/>
        </authorList>
    </citation>
    <scope>NUCLEOTIDE SEQUENCE [LARGE SCALE GENOMIC DNA]</scope>
    <source>
        <strain evidence="2 3">FCR-1</strain>
    </source>
</reference>
<feature type="transmembrane region" description="Helical" evidence="1">
    <location>
        <begin position="277"/>
        <end position="302"/>
    </location>
</feature>
<feature type="transmembrane region" description="Helical" evidence="1">
    <location>
        <begin position="45"/>
        <end position="68"/>
    </location>
</feature>